<dbReference type="AlphaFoldDB" id="A0A5C7AK16"/>
<accession>A0A5C7AK16</accession>
<evidence type="ECO:0000313" key="2">
    <source>
        <dbReference type="Proteomes" id="UP000321935"/>
    </source>
</evidence>
<dbReference type="EMBL" id="VORW01000009">
    <property type="protein sequence ID" value="TXE08958.1"/>
    <property type="molecule type" value="Genomic_DNA"/>
</dbReference>
<gene>
    <name evidence="1" type="ORF">ESV85_13965</name>
</gene>
<name>A0A5C7AK16_9BACT</name>
<organism evidence="1 2">
    <name type="scientific">Algoriphagus aquimarinus</name>
    <dbReference type="NCBI Taxonomy" id="237018"/>
    <lineage>
        <taxon>Bacteria</taxon>
        <taxon>Pseudomonadati</taxon>
        <taxon>Bacteroidota</taxon>
        <taxon>Cytophagia</taxon>
        <taxon>Cytophagales</taxon>
        <taxon>Cyclobacteriaceae</taxon>
        <taxon>Algoriphagus</taxon>
    </lineage>
</organism>
<proteinExistence type="predicted"/>
<sequence length="17" mass="1923">MPLQQINANPNLKQNPC</sequence>
<reference evidence="1 2" key="1">
    <citation type="submission" date="2019-08" db="EMBL/GenBank/DDBJ databases">
        <title>Genomes sequence of Algoriphagus aquimarinus ACAM450.</title>
        <authorList>
            <person name="Bowman J.P."/>
        </authorList>
    </citation>
    <scope>NUCLEOTIDE SEQUENCE [LARGE SCALE GENOMIC DNA]</scope>
    <source>
        <strain evidence="1 2">ACAM 450</strain>
    </source>
</reference>
<comment type="caution">
    <text evidence="1">The sequence shown here is derived from an EMBL/GenBank/DDBJ whole genome shotgun (WGS) entry which is preliminary data.</text>
</comment>
<dbReference type="Proteomes" id="UP000321935">
    <property type="component" value="Unassembled WGS sequence"/>
</dbReference>
<evidence type="ECO:0000313" key="1">
    <source>
        <dbReference type="EMBL" id="TXE08958.1"/>
    </source>
</evidence>
<protein>
    <submittedName>
        <fullName evidence="1">RagB/SusD family nutrient uptake outer membrane protein</fullName>
    </submittedName>
</protein>